<dbReference type="SMART" id="SM00091">
    <property type="entry name" value="PAS"/>
    <property type="match status" value="1"/>
</dbReference>
<accession>A0A6N9NGZ1</accession>
<dbReference type="CDD" id="cd00130">
    <property type="entry name" value="PAS"/>
    <property type="match status" value="1"/>
</dbReference>
<dbReference type="EC" id="2.7.13.3" evidence="2"/>
<dbReference type="SUPFAM" id="SSF52172">
    <property type="entry name" value="CheY-like"/>
    <property type="match status" value="1"/>
</dbReference>
<dbReference type="InterPro" id="IPR035965">
    <property type="entry name" value="PAS-like_dom_sf"/>
</dbReference>
<evidence type="ECO:0000259" key="12">
    <source>
        <dbReference type="PROSITE" id="PS50112"/>
    </source>
</evidence>
<dbReference type="SMART" id="SM00388">
    <property type="entry name" value="HisKA"/>
    <property type="match status" value="1"/>
</dbReference>
<evidence type="ECO:0000256" key="3">
    <source>
        <dbReference type="ARBA" id="ARBA00022553"/>
    </source>
</evidence>
<dbReference type="InterPro" id="IPR001789">
    <property type="entry name" value="Sig_transdc_resp-reg_receiver"/>
</dbReference>
<dbReference type="GO" id="GO:0000155">
    <property type="term" value="F:phosphorelay sensor kinase activity"/>
    <property type="evidence" value="ECO:0007669"/>
    <property type="project" value="InterPro"/>
</dbReference>
<name>A0A6N9NGZ1_9FLAO</name>
<keyword evidence="3 9" id="KW-0597">Phosphoprotein</keyword>
<keyword evidence="8" id="KW-0902">Two-component regulatory system</keyword>
<proteinExistence type="predicted"/>
<dbReference type="InterPro" id="IPR005467">
    <property type="entry name" value="His_kinase_dom"/>
</dbReference>
<evidence type="ECO:0000256" key="7">
    <source>
        <dbReference type="ARBA" id="ARBA00022840"/>
    </source>
</evidence>
<keyword evidence="5" id="KW-0547">Nucleotide-binding</keyword>
<dbReference type="SUPFAM" id="SSF55874">
    <property type="entry name" value="ATPase domain of HSP90 chaperone/DNA topoisomerase II/histidine kinase"/>
    <property type="match status" value="1"/>
</dbReference>
<evidence type="ECO:0000256" key="9">
    <source>
        <dbReference type="PROSITE-ProRule" id="PRU00169"/>
    </source>
</evidence>
<dbReference type="Gene3D" id="3.30.565.10">
    <property type="entry name" value="Histidine kinase-like ATPase, C-terminal domain"/>
    <property type="match status" value="1"/>
</dbReference>
<feature type="domain" description="PAS" evidence="12">
    <location>
        <begin position="136"/>
        <end position="208"/>
    </location>
</feature>
<evidence type="ECO:0000256" key="2">
    <source>
        <dbReference type="ARBA" id="ARBA00012438"/>
    </source>
</evidence>
<evidence type="ECO:0000256" key="5">
    <source>
        <dbReference type="ARBA" id="ARBA00022741"/>
    </source>
</evidence>
<sequence>MVNNVKLTIIDDDEDDFILTEDLLSDIEGFQFEVDWVNDFELAENLLTKSESDIYLIDYRLGKLSGLDLLIHARKTGCKKPIIILTGQGDREIDMQAMKNGADDYIVKSAIDVEKLERSIRYALERYHTLEKLNHSEVKYKSLFQRSIDPIYIVDKNLNFIEVNQALTTLFGYQKDDVTSHDLSFLFEKEKTYERFKTSLLNKGLIKDFEVTLLRSDGKQLNCSITTIVLFDINNEVEGYQGIIRDNTKQKENEQQLLRAEKLGMTGRLARSIAHEVRNPLTNINLSLEQLMAEFQDNEDALMYSEIIKRNSDRINNLITELLNSAKPTSVVMDSIEIDDLIPKVIELAADRIKLQKISLKTELNCNKITANIDEEQMKIALLNIIINAIEAMPPDRQGELTISTCMENNQISISIADNGEGIEKDKLNNLFDAFYTGKRTGMGLGLTTTQNIINAHEAKIVVESEKGVGTKFTILIKPN</sequence>
<gene>
    <name evidence="14" type="ORF">GQN54_03535</name>
</gene>
<dbReference type="CDD" id="cd00082">
    <property type="entry name" value="HisKA"/>
    <property type="match status" value="1"/>
</dbReference>
<dbReference type="Gene3D" id="3.30.450.20">
    <property type="entry name" value="PAS domain"/>
    <property type="match status" value="1"/>
</dbReference>
<dbReference type="GO" id="GO:0005524">
    <property type="term" value="F:ATP binding"/>
    <property type="evidence" value="ECO:0007669"/>
    <property type="project" value="UniProtKB-KW"/>
</dbReference>
<evidence type="ECO:0000256" key="4">
    <source>
        <dbReference type="ARBA" id="ARBA00022679"/>
    </source>
</evidence>
<feature type="domain" description="Response regulatory" evidence="11">
    <location>
        <begin position="6"/>
        <end position="123"/>
    </location>
</feature>
<evidence type="ECO:0000256" key="8">
    <source>
        <dbReference type="ARBA" id="ARBA00023012"/>
    </source>
</evidence>
<dbReference type="Pfam" id="PF13426">
    <property type="entry name" value="PAS_9"/>
    <property type="match status" value="1"/>
</dbReference>
<keyword evidence="15" id="KW-1185">Reference proteome</keyword>
<evidence type="ECO:0000259" key="13">
    <source>
        <dbReference type="PROSITE" id="PS50113"/>
    </source>
</evidence>
<dbReference type="InterPro" id="IPR036890">
    <property type="entry name" value="HATPase_C_sf"/>
</dbReference>
<dbReference type="PROSITE" id="PS50112">
    <property type="entry name" value="PAS"/>
    <property type="match status" value="1"/>
</dbReference>
<dbReference type="Proteomes" id="UP000470771">
    <property type="component" value="Unassembled WGS sequence"/>
</dbReference>
<dbReference type="InterPro" id="IPR003594">
    <property type="entry name" value="HATPase_dom"/>
</dbReference>
<dbReference type="InterPro" id="IPR003661">
    <property type="entry name" value="HisK_dim/P_dom"/>
</dbReference>
<dbReference type="PROSITE" id="PS50109">
    <property type="entry name" value="HIS_KIN"/>
    <property type="match status" value="1"/>
</dbReference>
<dbReference type="SMART" id="SM00387">
    <property type="entry name" value="HATPase_c"/>
    <property type="match status" value="1"/>
</dbReference>
<dbReference type="InterPro" id="IPR036097">
    <property type="entry name" value="HisK_dim/P_sf"/>
</dbReference>
<dbReference type="Pfam" id="PF02518">
    <property type="entry name" value="HATPase_c"/>
    <property type="match status" value="1"/>
</dbReference>
<dbReference type="CDD" id="cd00156">
    <property type="entry name" value="REC"/>
    <property type="match status" value="1"/>
</dbReference>
<dbReference type="RefSeq" id="WP_160632056.1">
    <property type="nucleotide sequence ID" value="NZ_WWNE01000004.1"/>
</dbReference>
<dbReference type="Pfam" id="PF00512">
    <property type="entry name" value="HisKA"/>
    <property type="match status" value="1"/>
</dbReference>
<reference evidence="14 15" key="1">
    <citation type="submission" date="2019-12" db="EMBL/GenBank/DDBJ databases">
        <authorList>
            <person name="Zhao J."/>
        </authorList>
    </citation>
    <scope>NUCLEOTIDE SEQUENCE [LARGE SCALE GENOMIC DNA]</scope>
    <source>
        <strain evidence="14 15">S-15</strain>
    </source>
</reference>
<dbReference type="Gene3D" id="3.40.50.2300">
    <property type="match status" value="1"/>
</dbReference>
<keyword evidence="7" id="KW-0067">ATP-binding</keyword>
<dbReference type="PROSITE" id="PS50113">
    <property type="entry name" value="PAC"/>
    <property type="match status" value="1"/>
</dbReference>
<comment type="catalytic activity">
    <reaction evidence="1">
        <text>ATP + protein L-histidine = ADP + protein N-phospho-L-histidine.</text>
        <dbReference type="EC" id="2.7.13.3"/>
    </reaction>
</comment>
<evidence type="ECO:0000313" key="14">
    <source>
        <dbReference type="EMBL" id="NBG65173.1"/>
    </source>
</evidence>
<dbReference type="PANTHER" id="PTHR43065">
    <property type="entry name" value="SENSOR HISTIDINE KINASE"/>
    <property type="match status" value="1"/>
</dbReference>
<keyword evidence="6" id="KW-0418">Kinase</keyword>
<dbReference type="InterPro" id="IPR000014">
    <property type="entry name" value="PAS"/>
</dbReference>
<feature type="domain" description="PAC" evidence="13">
    <location>
        <begin position="207"/>
        <end position="259"/>
    </location>
</feature>
<dbReference type="InterPro" id="IPR011006">
    <property type="entry name" value="CheY-like_superfamily"/>
</dbReference>
<dbReference type="Gene3D" id="1.10.287.130">
    <property type="match status" value="1"/>
</dbReference>
<evidence type="ECO:0000256" key="1">
    <source>
        <dbReference type="ARBA" id="ARBA00000085"/>
    </source>
</evidence>
<dbReference type="AlphaFoldDB" id="A0A6N9NGZ1"/>
<dbReference type="NCBIfam" id="TIGR00229">
    <property type="entry name" value="sensory_box"/>
    <property type="match status" value="1"/>
</dbReference>
<evidence type="ECO:0000256" key="6">
    <source>
        <dbReference type="ARBA" id="ARBA00022777"/>
    </source>
</evidence>
<comment type="caution">
    <text evidence="14">The sequence shown here is derived from an EMBL/GenBank/DDBJ whole genome shotgun (WGS) entry which is preliminary data.</text>
</comment>
<dbReference type="EMBL" id="WWNE01000004">
    <property type="protein sequence ID" value="NBG65173.1"/>
    <property type="molecule type" value="Genomic_DNA"/>
</dbReference>
<dbReference type="PRINTS" id="PR00344">
    <property type="entry name" value="BCTRLSENSOR"/>
</dbReference>
<dbReference type="InterPro" id="IPR000700">
    <property type="entry name" value="PAS-assoc_C"/>
</dbReference>
<dbReference type="Pfam" id="PF00072">
    <property type="entry name" value="Response_reg"/>
    <property type="match status" value="1"/>
</dbReference>
<dbReference type="PANTHER" id="PTHR43065:SF10">
    <property type="entry name" value="PEROXIDE STRESS-ACTIVATED HISTIDINE KINASE MAK3"/>
    <property type="match status" value="1"/>
</dbReference>
<feature type="modified residue" description="4-aspartylphosphate" evidence="9">
    <location>
        <position position="58"/>
    </location>
</feature>
<organism evidence="14 15">
    <name type="scientific">Acidiluteibacter ferrifornacis</name>
    <dbReference type="NCBI Taxonomy" id="2692424"/>
    <lineage>
        <taxon>Bacteria</taxon>
        <taxon>Pseudomonadati</taxon>
        <taxon>Bacteroidota</taxon>
        <taxon>Flavobacteriia</taxon>
        <taxon>Flavobacteriales</taxon>
        <taxon>Cryomorphaceae</taxon>
        <taxon>Acidiluteibacter</taxon>
    </lineage>
</organism>
<dbReference type="SUPFAM" id="SSF55785">
    <property type="entry name" value="PYP-like sensor domain (PAS domain)"/>
    <property type="match status" value="1"/>
</dbReference>
<dbReference type="SMART" id="SM00448">
    <property type="entry name" value="REC"/>
    <property type="match status" value="1"/>
</dbReference>
<dbReference type="InterPro" id="IPR004358">
    <property type="entry name" value="Sig_transdc_His_kin-like_C"/>
</dbReference>
<dbReference type="SUPFAM" id="SSF47384">
    <property type="entry name" value="Homodimeric domain of signal transducing histidine kinase"/>
    <property type="match status" value="1"/>
</dbReference>
<feature type="domain" description="Histidine kinase" evidence="10">
    <location>
        <begin position="272"/>
        <end position="480"/>
    </location>
</feature>
<protein>
    <recommendedName>
        <fullName evidence="2">histidine kinase</fullName>
        <ecNumber evidence="2">2.7.13.3</ecNumber>
    </recommendedName>
</protein>
<dbReference type="PROSITE" id="PS50110">
    <property type="entry name" value="RESPONSE_REGULATORY"/>
    <property type="match status" value="1"/>
</dbReference>
<evidence type="ECO:0000313" key="15">
    <source>
        <dbReference type="Proteomes" id="UP000470771"/>
    </source>
</evidence>
<keyword evidence="4" id="KW-0808">Transferase</keyword>
<evidence type="ECO:0000259" key="11">
    <source>
        <dbReference type="PROSITE" id="PS50110"/>
    </source>
</evidence>
<evidence type="ECO:0000259" key="10">
    <source>
        <dbReference type="PROSITE" id="PS50109"/>
    </source>
</evidence>